<dbReference type="InterPro" id="IPR027275">
    <property type="entry name" value="PRC-brl_dom"/>
</dbReference>
<dbReference type="Gene3D" id="2.30.30.240">
    <property type="entry name" value="PRC-barrel domain"/>
    <property type="match status" value="2"/>
</dbReference>
<dbReference type="RefSeq" id="WP_350243009.1">
    <property type="nucleotide sequence ID" value="NZ_CP158299.1"/>
</dbReference>
<evidence type="ECO:0000259" key="2">
    <source>
        <dbReference type="Pfam" id="PF05239"/>
    </source>
</evidence>
<evidence type="ECO:0000256" key="1">
    <source>
        <dbReference type="SAM" id="MobiDB-lite"/>
    </source>
</evidence>
<dbReference type="KEGG" id="dsc:ABOD76_16220"/>
<accession>A0AAU7U8W9</accession>
<reference evidence="3" key="1">
    <citation type="submission" date="2024-06" db="EMBL/GenBank/DDBJ databases">
        <title>Draft Genome Sequence of Deinococcus sonorensis Type Strain KR-87, a Biofilm Producing Representative of the Genus Deinococcus.</title>
        <authorList>
            <person name="Boren L.S."/>
            <person name="Grosso R.A."/>
            <person name="Hugenberg-Cox A.N."/>
            <person name="Hill J.T.E."/>
            <person name="Albert C.M."/>
            <person name="Tuohy J.M."/>
        </authorList>
    </citation>
    <scope>NUCLEOTIDE SEQUENCE</scope>
    <source>
        <strain evidence="3">KR-87</strain>
    </source>
</reference>
<dbReference type="SUPFAM" id="SSF50346">
    <property type="entry name" value="PRC-barrel domain"/>
    <property type="match status" value="2"/>
</dbReference>
<protein>
    <submittedName>
        <fullName evidence="3">PRC-barrel domain-containing protein</fullName>
    </submittedName>
</protein>
<feature type="domain" description="PRC-barrel" evidence="2">
    <location>
        <begin position="91"/>
        <end position="158"/>
    </location>
</feature>
<dbReference type="EMBL" id="CP158299">
    <property type="protein sequence ID" value="XBV84972.1"/>
    <property type="molecule type" value="Genomic_DNA"/>
</dbReference>
<dbReference type="AlphaFoldDB" id="A0AAU7U8W9"/>
<gene>
    <name evidence="3" type="ORF">ABOD76_16220</name>
</gene>
<organism evidence="3">
    <name type="scientific">Deinococcus sonorensis KR-87</name>
    <dbReference type="NCBI Taxonomy" id="694439"/>
    <lineage>
        <taxon>Bacteria</taxon>
        <taxon>Thermotogati</taxon>
        <taxon>Deinococcota</taxon>
        <taxon>Deinococci</taxon>
        <taxon>Deinococcales</taxon>
        <taxon>Deinococcaceae</taxon>
        <taxon>Deinococcus</taxon>
    </lineage>
</organism>
<dbReference type="Pfam" id="PF05239">
    <property type="entry name" value="PRC"/>
    <property type="match status" value="2"/>
</dbReference>
<feature type="region of interest" description="Disordered" evidence="1">
    <location>
        <begin position="565"/>
        <end position="599"/>
    </location>
</feature>
<evidence type="ECO:0000313" key="3">
    <source>
        <dbReference type="EMBL" id="XBV84972.1"/>
    </source>
</evidence>
<proteinExistence type="predicted"/>
<sequence>MLKARELIGSKIVALESGERVESVHDLVFDEQGNQLLALLVDEGGWFRGARVVPFQDIRSFGEDAIMIGSVGSVVNAQDDGVVSDALHSKKSLVGLNLLTTDGKDLGRIADVFFDETSGHVVGYEATGGLFSDLSAGRTFVPAPDSITIGVEAAIVPVTVAAAMEEQPAGGLQGAFQSAGESLSGAAGSVAEGVRSAAGTVSENVRSAADSVSDAARERQKAFVVGKVASRDVAAESGSVLVHSGETITALHAQQAEQLGLLGALTVAAGGGALQEAYSSAREQTQQGVSTARTTIVEHYENLADASAERQREFVIGRMAGADVVTPDGLVVARRGEVIGDAQALLAQDHGMLATLVAAATSGQVQQSTQVIRAQVQEAGESVREHFQPSPARLIGRRVLHDVYGPQRSFIAAQGQIVTEAVLNRARFQGREAELEAAVEGNAAPTSGSSLQDGVQVAGDRLAAGAQTVREGATGLLDRARSWISETRDRVSEDAEEHQILEALGRPVNRVVLDRQDNIILNAGEIVTHKAVEQARAAGLLDLLLSSVSTETVMAQTPVVPVMPTEPGSAALTPEAPVTPAQPSVVHPAAGDPKPGETR</sequence>
<name>A0AAU7U8W9_9DEIO</name>
<feature type="domain" description="PRC-barrel" evidence="2">
    <location>
        <begin position="2"/>
        <end position="68"/>
    </location>
</feature>
<dbReference type="InterPro" id="IPR011033">
    <property type="entry name" value="PRC_barrel-like_sf"/>
</dbReference>